<dbReference type="Pfam" id="PF03184">
    <property type="entry name" value="DDE_1"/>
    <property type="match status" value="1"/>
</dbReference>
<dbReference type="InterPro" id="IPR009057">
    <property type="entry name" value="Homeodomain-like_sf"/>
</dbReference>
<evidence type="ECO:0000313" key="8">
    <source>
        <dbReference type="EMBL" id="KAJ5600890.1"/>
    </source>
</evidence>
<evidence type="ECO:0000256" key="3">
    <source>
        <dbReference type="ARBA" id="ARBA00023242"/>
    </source>
</evidence>
<dbReference type="EMBL" id="JAQJAC010000004">
    <property type="protein sequence ID" value="KAJ5586527.1"/>
    <property type="molecule type" value="Genomic_DNA"/>
</dbReference>
<dbReference type="AlphaFoldDB" id="A0AAD6GMK4"/>
<reference evidence="5" key="1">
    <citation type="submission" date="2022-12" db="EMBL/GenBank/DDBJ databases">
        <authorList>
            <person name="Petersen C."/>
        </authorList>
    </citation>
    <scope>NUCLEOTIDE SEQUENCE</scope>
    <source>
        <strain evidence="5">IBT 29057</strain>
    </source>
</reference>
<name>A0AAD6GMK4_9EURO</name>
<dbReference type="GO" id="GO:0003677">
    <property type="term" value="F:DNA binding"/>
    <property type="evidence" value="ECO:0007669"/>
    <property type="project" value="UniProtKB-KW"/>
</dbReference>
<keyword evidence="9" id="KW-1185">Reference proteome</keyword>
<dbReference type="InterPro" id="IPR004875">
    <property type="entry name" value="DDE_SF_endonuclease_dom"/>
</dbReference>
<keyword evidence="3" id="KW-0539">Nucleus</keyword>
<dbReference type="Proteomes" id="UP001216150">
    <property type="component" value="Unassembled WGS sequence"/>
</dbReference>
<evidence type="ECO:0000313" key="5">
    <source>
        <dbReference type="EMBL" id="KAJ5568130.1"/>
    </source>
</evidence>
<dbReference type="PROSITE" id="PS51253">
    <property type="entry name" value="HTH_CENPB"/>
    <property type="match status" value="1"/>
</dbReference>
<evidence type="ECO:0000313" key="6">
    <source>
        <dbReference type="EMBL" id="KAJ5586527.1"/>
    </source>
</evidence>
<feature type="domain" description="HTH CENPB-type" evidence="4">
    <location>
        <begin position="60"/>
        <end position="132"/>
    </location>
</feature>
<dbReference type="InterPro" id="IPR006600">
    <property type="entry name" value="HTH_CenpB_DNA-bd_dom"/>
</dbReference>
<evidence type="ECO:0000256" key="1">
    <source>
        <dbReference type="ARBA" id="ARBA00004123"/>
    </source>
</evidence>
<dbReference type="Pfam" id="PF03221">
    <property type="entry name" value="HTH_Tnp_Tc5"/>
    <property type="match status" value="1"/>
</dbReference>
<comment type="caution">
    <text evidence="5">The sequence shown here is derived from an EMBL/GenBank/DDBJ whole genome shotgun (WGS) entry which is preliminary data.</text>
</comment>
<dbReference type="EMBL" id="JAQJAC010000001">
    <property type="protein sequence ID" value="KAJ5599715.1"/>
    <property type="molecule type" value="Genomic_DNA"/>
</dbReference>
<evidence type="ECO:0000256" key="2">
    <source>
        <dbReference type="ARBA" id="ARBA00023125"/>
    </source>
</evidence>
<keyword evidence="2" id="KW-0238">DNA-binding</keyword>
<dbReference type="InterPro" id="IPR007889">
    <property type="entry name" value="HTH_Psq"/>
</dbReference>
<comment type="subcellular location">
    <subcellularLocation>
        <location evidence="1">Nucleus</location>
    </subcellularLocation>
</comment>
<dbReference type="InterPro" id="IPR050863">
    <property type="entry name" value="CenT-Element_Derived"/>
</dbReference>
<dbReference type="Pfam" id="PF05225">
    <property type="entry name" value="HTH_psq"/>
    <property type="match status" value="1"/>
</dbReference>
<gene>
    <name evidence="7" type="ORF">N7450_000782</name>
    <name evidence="8" type="ORF">N7450_001957</name>
    <name evidence="6" type="ORF">N7450_006314</name>
    <name evidence="5" type="ORF">N7450_010616</name>
</gene>
<evidence type="ECO:0000313" key="9">
    <source>
        <dbReference type="Proteomes" id="UP001216150"/>
    </source>
</evidence>
<dbReference type="SUPFAM" id="SSF46689">
    <property type="entry name" value="Homeodomain-like"/>
    <property type="match status" value="1"/>
</dbReference>
<dbReference type="Gene3D" id="3.30.420.10">
    <property type="entry name" value="Ribonuclease H-like superfamily/Ribonuclease H"/>
    <property type="match status" value="1"/>
</dbReference>
<evidence type="ECO:0000259" key="4">
    <source>
        <dbReference type="PROSITE" id="PS51253"/>
    </source>
</evidence>
<dbReference type="InterPro" id="IPR036397">
    <property type="entry name" value="RNaseH_sf"/>
</dbReference>
<dbReference type="PANTHER" id="PTHR19303:SF62">
    <property type="entry name" value="HTH CENPB-TYPE DOMAIN-CONTAINING PROTEIN-RELATED"/>
    <property type="match status" value="1"/>
</dbReference>
<organism evidence="5 9">
    <name type="scientific">Penicillium hetheringtonii</name>
    <dbReference type="NCBI Taxonomy" id="911720"/>
    <lineage>
        <taxon>Eukaryota</taxon>
        <taxon>Fungi</taxon>
        <taxon>Dikarya</taxon>
        <taxon>Ascomycota</taxon>
        <taxon>Pezizomycotina</taxon>
        <taxon>Eurotiomycetes</taxon>
        <taxon>Eurotiomycetidae</taxon>
        <taxon>Eurotiales</taxon>
        <taxon>Aspergillaceae</taxon>
        <taxon>Penicillium</taxon>
    </lineage>
</organism>
<evidence type="ECO:0000313" key="7">
    <source>
        <dbReference type="EMBL" id="KAJ5599715.1"/>
    </source>
</evidence>
<dbReference type="GO" id="GO:0005634">
    <property type="term" value="C:nucleus"/>
    <property type="evidence" value="ECO:0007669"/>
    <property type="project" value="UniProtKB-SubCell"/>
</dbReference>
<dbReference type="SMART" id="SM00674">
    <property type="entry name" value="CENPB"/>
    <property type="match status" value="1"/>
</dbReference>
<sequence length="555" mass="63162">MPPNQVRSRQDSIQQEGRLLLAIEAIKSKEISSIRRAADQFHVNRCTLARRLRGTINRAESRANSHKLTQIEEELLQQRILSLDRRGAAPTQAHVREMANLLLAKRGSTPIQTVGEKWVYNFIQRHPELKSRFSRRYDYQRALQENPKIIQEWFNLVQTTIQQYGILADDIYNFDETGFAMGLCATHKVIARSEYYGRRSVLQPGNREWVTAIESISASGWALPPTLIFKGKQYNQAWFKELPYNWRFEVSANGWTSDKISLRWLQKQFIPSTNSRTHGRYRLLVLDGHGSHLTPEFDQICADHNIIPICMPAHSSHLLQPLDIGCFAVLKRAYGGLVGQKIRLGINHIDKLDFLTAYPQARTDAFQSETIRNSFRAAGLVPFNPEPVLSKLNIQLRTPTPPPSRSSQASIFCPHTPVNVDELYKQAASIKAFLKRRSKSPPSPSQTALNQLIKGCQIAMQNGIFLEQENKQLREENTVQKKKRTRTTRWIAHDNGLSVQEAMELEEAHNAFFQAIPGPRVPPAQDTQTPKARALPKCGNCSEIGHKKNACPNRE</sequence>
<dbReference type="PANTHER" id="PTHR19303">
    <property type="entry name" value="TRANSPOSON"/>
    <property type="match status" value="1"/>
</dbReference>
<accession>A0AAD6GMK4</accession>
<reference evidence="5 9" key="2">
    <citation type="journal article" date="2023" name="IMA Fungus">
        <title>Comparative genomic study of the Penicillium genus elucidates a diverse pangenome and 15 lateral gene transfer events.</title>
        <authorList>
            <person name="Petersen C."/>
            <person name="Sorensen T."/>
            <person name="Nielsen M.R."/>
            <person name="Sondergaard T.E."/>
            <person name="Sorensen J.L."/>
            <person name="Fitzpatrick D.A."/>
            <person name="Frisvad J.C."/>
            <person name="Nielsen K.L."/>
        </authorList>
    </citation>
    <scope>NUCLEOTIDE SEQUENCE [LARGE SCALE GENOMIC DNA]</scope>
    <source>
        <strain evidence="5 9">IBT 29057</strain>
    </source>
</reference>
<dbReference type="EMBL" id="JAQJAC010000001">
    <property type="protein sequence ID" value="KAJ5600890.1"/>
    <property type="molecule type" value="Genomic_DNA"/>
</dbReference>
<protein>
    <recommendedName>
        <fullName evidence="4">HTH CENPB-type domain-containing protein</fullName>
    </recommendedName>
</protein>
<dbReference type="EMBL" id="JAQJAC010000010">
    <property type="protein sequence ID" value="KAJ5568130.1"/>
    <property type="molecule type" value="Genomic_DNA"/>
</dbReference>
<proteinExistence type="predicted"/>